<dbReference type="Pfam" id="PF00494">
    <property type="entry name" value="SQS_PSY"/>
    <property type="match status" value="1"/>
</dbReference>
<accession>A0A7H8TKN9</accession>
<sequence length="313" mass="34981">MSTWTAALGYAGIRDPRLRQDYGTQRRLVRRFDSRAYLAVRLLLPPRLHPPIVAAVAFMHETDERVDSGNVEARQAALRSWDQRVSVALEEGGSDDSMLRTLADTVRRHPHMASRVKDFLAAASVEASWTGSETEDDFQRYVTAYSLPALMLMASFLAPPSEGDRSGPFHQGCRQLIEAWQRIDHLVDLGQDAEQGKVGIPHSALAEYGLKPGDLRSRPARNDAAVGRLINTQALLAGRALTSSRMLPELVEQEFRPFLMALISLQELRLGALLRQSGDALKGGVRPPVVQTVGMLARQFRQARKLRRRRRSR</sequence>
<proteinExistence type="predicted"/>
<evidence type="ECO:0000313" key="1">
    <source>
        <dbReference type="EMBL" id="QKZ23914.1"/>
    </source>
</evidence>
<dbReference type="SUPFAM" id="SSF48576">
    <property type="entry name" value="Terpenoid synthases"/>
    <property type="match status" value="1"/>
</dbReference>
<name>A0A7H8TKN9_STRCX</name>
<dbReference type="InterPro" id="IPR002060">
    <property type="entry name" value="Squ/phyt_synthse"/>
</dbReference>
<protein>
    <submittedName>
        <fullName evidence="1">Squalene/phytoene synthase family protein</fullName>
    </submittedName>
</protein>
<dbReference type="GO" id="GO:0016765">
    <property type="term" value="F:transferase activity, transferring alkyl or aryl (other than methyl) groups"/>
    <property type="evidence" value="ECO:0007669"/>
    <property type="project" value="UniProtKB-ARBA"/>
</dbReference>
<dbReference type="InterPro" id="IPR008949">
    <property type="entry name" value="Isoprenoid_synthase_dom_sf"/>
</dbReference>
<dbReference type="PANTHER" id="PTHR31480">
    <property type="entry name" value="BIFUNCTIONAL LYCOPENE CYCLASE/PHYTOENE SYNTHASE"/>
    <property type="match status" value="1"/>
</dbReference>
<dbReference type="RefSeq" id="WP_176578528.1">
    <property type="nucleotide sequence ID" value="NZ_CBDRGH010000022.1"/>
</dbReference>
<keyword evidence="2" id="KW-1185">Reference proteome</keyword>
<dbReference type="AlphaFoldDB" id="A0A7H8TKN9"/>
<evidence type="ECO:0000313" key="2">
    <source>
        <dbReference type="Proteomes" id="UP000509418"/>
    </source>
</evidence>
<dbReference type="Gene3D" id="1.10.600.10">
    <property type="entry name" value="Farnesyl Diphosphate Synthase"/>
    <property type="match status" value="1"/>
</dbReference>
<dbReference type="EMBL" id="CP056041">
    <property type="protein sequence ID" value="QKZ23914.1"/>
    <property type="molecule type" value="Genomic_DNA"/>
</dbReference>
<gene>
    <name evidence="1" type="ORF">HUT05_45125</name>
</gene>
<dbReference type="Proteomes" id="UP000509418">
    <property type="component" value="Chromosome"/>
</dbReference>
<organism evidence="1 2">
    <name type="scientific">Streptomyces chartreusis</name>
    <dbReference type="NCBI Taxonomy" id="1969"/>
    <lineage>
        <taxon>Bacteria</taxon>
        <taxon>Bacillati</taxon>
        <taxon>Actinomycetota</taxon>
        <taxon>Actinomycetes</taxon>
        <taxon>Kitasatosporales</taxon>
        <taxon>Streptomycetaceae</taxon>
        <taxon>Streptomyces</taxon>
    </lineage>
</organism>
<reference evidence="1 2" key="1">
    <citation type="submission" date="2020-06" db="EMBL/GenBank/DDBJ databases">
        <title>Genome mining for natural products.</title>
        <authorList>
            <person name="Zhang B."/>
            <person name="Shi J."/>
            <person name="Ge H."/>
        </authorList>
    </citation>
    <scope>NUCLEOTIDE SEQUENCE [LARGE SCALE GENOMIC DNA]</scope>
    <source>
        <strain evidence="1 2">NA02069</strain>
    </source>
</reference>